<comment type="similarity">
    <text evidence="1">Belongs to the DprA/Smf family.</text>
</comment>
<gene>
    <name evidence="4" type="primary">dprA</name>
    <name evidence="4" type="ORF">GS601_15700</name>
</gene>
<reference evidence="4" key="1">
    <citation type="submission" date="2019-12" db="EMBL/GenBank/DDBJ databases">
        <title>High-Quality draft genome sequences of three cyanobacteria isolated from the limestone walls of the Old Cathedral of Coimbra.</title>
        <authorList>
            <person name="Tiago I."/>
            <person name="Soares F."/>
            <person name="Portugal A."/>
        </authorList>
    </citation>
    <scope>NUCLEOTIDE SEQUENCE</scope>
    <source>
        <strain evidence="4">A</strain>
    </source>
</reference>
<accession>A0A8J7Z2W8</accession>
<dbReference type="Pfam" id="PF02481">
    <property type="entry name" value="DNA_processg_A"/>
    <property type="match status" value="1"/>
</dbReference>
<dbReference type="PANTHER" id="PTHR43022">
    <property type="entry name" value="PROTEIN SMF"/>
    <property type="match status" value="1"/>
</dbReference>
<feature type="domain" description="DprA winged helix" evidence="3">
    <location>
        <begin position="317"/>
        <end position="367"/>
    </location>
</feature>
<feature type="domain" description="Smf/DprA SLOG" evidence="2">
    <location>
        <begin position="78"/>
        <end position="290"/>
    </location>
</feature>
<dbReference type="PANTHER" id="PTHR43022:SF1">
    <property type="entry name" value="PROTEIN SMF"/>
    <property type="match status" value="1"/>
</dbReference>
<evidence type="ECO:0000259" key="3">
    <source>
        <dbReference type="Pfam" id="PF17782"/>
    </source>
</evidence>
<dbReference type="InterPro" id="IPR057666">
    <property type="entry name" value="DrpA_SLOG"/>
</dbReference>
<dbReference type="SUPFAM" id="SSF47781">
    <property type="entry name" value="RuvA domain 2-like"/>
    <property type="match status" value="1"/>
</dbReference>
<dbReference type="RefSeq" id="WP_162424243.1">
    <property type="nucleotide sequence ID" value="NZ_WVIE01000019.1"/>
</dbReference>
<proteinExistence type="inferred from homology"/>
<evidence type="ECO:0000313" key="4">
    <source>
        <dbReference type="EMBL" id="NDJ18714.1"/>
    </source>
</evidence>
<evidence type="ECO:0000256" key="1">
    <source>
        <dbReference type="ARBA" id="ARBA00006525"/>
    </source>
</evidence>
<dbReference type="InterPro" id="IPR041614">
    <property type="entry name" value="DprA_WH"/>
</dbReference>
<dbReference type="InterPro" id="IPR010994">
    <property type="entry name" value="RuvA_2-like"/>
</dbReference>
<dbReference type="Pfam" id="PF17782">
    <property type="entry name" value="WHD_DprA"/>
    <property type="match status" value="1"/>
</dbReference>
<organism evidence="4 5">
    <name type="scientific">Myxacorys almedinensis A</name>
    <dbReference type="NCBI Taxonomy" id="2690445"/>
    <lineage>
        <taxon>Bacteria</taxon>
        <taxon>Bacillati</taxon>
        <taxon>Cyanobacteriota</taxon>
        <taxon>Cyanophyceae</taxon>
        <taxon>Leptolyngbyales</taxon>
        <taxon>Leptolyngbyaceae</taxon>
        <taxon>Myxacorys</taxon>
        <taxon>Myxacorys almedinensis</taxon>
    </lineage>
</organism>
<dbReference type="InterPro" id="IPR036388">
    <property type="entry name" value="WH-like_DNA-bd_sf"/>
</dbReference>
<dbReference type="Proteomes" id="UP000646053">
    <property type="component" value="Unassembled WGS sequence"/>
</dbReference>
<dbReference type="GO" id="GO:0009294">
    <property type="term" value="P:DNA-mediated transformation"/>
    <property type="evidence" value="ECO:0007669"/>
    <property type="project" value="InterPro"/>
</dbReference>
<dbReference type="Gene3D" id="1.10.10.10">
    <property type="entry name" value="Winged helix-like DNA-binding domain superfamily/Winged helix DNA-binding domain"/>
    <property type="match status" value="1"/>
</dbReference>
<dbReference type="NCBIfam" id="TIGR00732">
    <property type="entry name" value="dprA"/>
    <property type="match status" value="1"/>
</dbReference>
<evidence type="ECO:0000313" key="5">
    <source>
        <dbReference type="Proteomes" id="UP000646053"/>
    </source>
</evidence>
<dbReference type="InterPro" id="IPR003488">
    <property type="entry name" value="DprA"/>
</dbReference>
<keyword evidence="5" id="KW-1185">Reference proteome</keyword>
<sequence>MERAFWLAWSQIPGMGSVLLKRLYLHFGRLSAAWDANANELTEIDGIGHASAIALVAERATLNPLTLLQTHERQNPNFFTPADPHYPRLLFDLPDPPAVLYYRGQITVLKDLDRVAAIALVGTRNPSDYGRRWTRKLSATLAQNGFVILSGLADGIDTEAHRSCLEVGGATIAVLGTGIDVVYPYRNHLLYDQLLKTGLALSEYPAGTLPDRTHFPRRNRIVAGLSRAVLVIEAPKKSGALITAHLANEYGRDVYALPGSLDNPKSSGCLTLINKGAQLILGEAELLETLGAIPKLDSNTQLEMQLTLLDLSSELTQVLHSIQSITQSHSSASLDAILQHTKMETPLVTSALLQLELLGLIKHLPGMSYQTN</sequence>
<dbReference type="EMBL" id="WVIE01000019">
    <property type="protein sequence ID" value="NDJ18714.1"/>
    <property type="molecule type" value="Genomic_DNA"/>
</dbReference>
<name>A0A8J7Z2W8_9CYAN</name>
<dbReference type="Gene3D" id="3.40.50.450">
    <property type="match status" value="1"/>
</dbReference>
<evidence type="ECO:0000259" key="2">
    <source>
        <dbReference type="Pfam" id="PF02481"/>
    </source>
</evidence>
<dbReference type="SUPFAM" id="SSF102405">
    <property type="entry name" value="MCP/YpsA-like"/>
    <property type="match status" value="1"/>
</dbReference>
<dbReference type="AlphaFoldDB" id="A0A8J7Z2W8"/>
<protein>
    <submittedName>
        <fullName evidence="4">DNA-protecting protein DprA</fullName>
    </submittedName>
</protein>
<comment type="caution">
    <text evidence="4">The sequence shown here is derived from an EMBL/GenBank/DDBJ whole genome shotgun (WGS) entry which is preliminary data.</text>
</comment>